<keyword evidence="3" id="KW-0547">Nucleotide-binding</keyword>
<evidence type="ECO:0000256" key="6">
    <source>
        <dbReference type="ARBA" id="ARBA00023136"/>
    </source>
</evidence>
<dbReference type="STRING" id="519424.AZF04_00030"/>
<organism evidence="8 9">
    <name type="scientific">Alkalihalobacillus trypoxylicola</name>
    <dbReference type="NCBI Taxonomy" id="519424"/>
    <lineage>
        <taxon>Bacteria</taxon>
        <taxon>Bacillati</taxon>
        <taxon>Bacillota</taxon>
        <taxon>Bacilli</taxon>
        <taxon>Bacillales</taxon>
        <taxon>Bacillaceae</taxon>
        <taxon>Alkalihalobacillus</taxon>
    </lineage>
</organism>
<dbReference type="InterPro" id="IPR017871">
    <property type="entry name" value="ABC_transporter-like_CS"/>
</dbReference>
<keyword evidence="2" id="KW-1003">Cell membrane</keyword>
<evidence type="ECO:0000259" key="7">
    <source>
        <dbReference type="PROSITE" id="PS50893"/>
    </source>
</evidence>
<comment type="caution">
    <text evidence="8">The sequence shown here is derived from an EMBL/GenBank/DDBJ whole genome shotgun (WGS) entry which is preliminary data.</text>
</comment>
<evidence type="ECO:0000256" key="5">
    <source>
        <dbReference type="ARBA" id="ARBA00022967"/>
    </source>
</evidence>
<evidence type="ECO:0000256" key="1">
    <source>
        <dbReference type="ARBA" id="ARBA00022448"/>
    </source>
</evidence>
<dbReference type="PROSITE" id="PS50893">
    <property type="entry name" value="ABC_TRANSPORTER_2"/>
    <property type="match status" value="1"/>
</dbReference>
<evidence type="ECO:0000256" key="2">
    <source>
        <dbReference type="ARBA" id="ARBA00022475"/>
    </source>
</evidence>
<dbReference type="OrthoDB" id="9802264at2"/>
<dbReference type="InterPro" id="IPR003439">
    <property type="entry name" value="ABC_transporter-like_ATP-bd"/>
</dbReference>
<keyword evidence="5" id="KW-1278">Translocase</keyword>
<accession>A0A161PMK3</accession>
<sequence length="265" mass="29616">MESTLSKIRSGLKLSQVEKAFLQLQYVKKSFGQQNVLDDINLSIHKGEFVSIVGKSGCGKSTLLRLIAGLDVASSGEVIFNKKKLENIHPDIRIMFQNGRLLPWKTVLENVGLGMKESSNEKAFKALSQVQLESRANDWPSVLSGGQKQRVSLARALIQEPSLLLLDEPLGALDALTRLEMQQLIENLWIEKEITALLVTHDIEEAVALSDRVILIENGKIVLDQSIHLSRPRNRTSQAFTAVLDKILKRVMNEKEEKISNIKEA</sequence>
<dbReference type="EMBL" id="LTAO01000001">
    <property type="protein sequence ID" value="KYG35313.1"/>
    <property type="molecule type" value="Genomic_DNA"/>
</dbReference>
<dbReference type="CDD" id="cd03293">
    <property type="entry name" value="ABC_NrtD_SsuB_transporters"/>
    <property type="match status" value="1"/>
</dbReference>
<protein>
    <submittedName>
        <fullName evidence="8">Aliphatic sulfonate ABC transporter ATP-binding protein</fullName>
    </submittedName>
</protein>
<gene>
    <name evidence="8" type="primary">ssuB</name>
    <name evidence="8" type="ORF">AZF04_00030</name>
</gene>
<evidence type="ECO:0000313" key="9">
    <source>
        <dbReference type="Proteomes" id="UP000075806"/>
    </source>
</evidence>
<dbReference type="SUPFAM" id="SSF52540">
    <property type="entry name" value="P-loop containing nucleoside triphosphate hydrolases"/>
    <property type="match status" value="1"/>
</dbReference>
<dbReference type="InterPro" id="IPR027417">
    <property type="entry name" value="P-loop_NTPase"/>
</dbReference>
<reference evidence="8" key="1">
    <citation type="submission" date="2016-02" db="EMBL/GenBank/DDBJ databases">
        <title>Genome sequence of Bacillus trypoxylicola KCTC 13244(T).</title>
        <authorList>
            <person name="Jeong H."/>
            <person name="Park S.-H."/>
            <person name="Choi S.-K."/>
        </authorList>
    </citation>
    <scope>NUCLEOTIDE SEQUENCE [LARGE SCALE GENOMIC DNA]</scope>
    <source>
        <strain evidence="8">KCTC 13244</strain>
    </source>
</reference>
<dbReference type="GO" id="GO:0016887">
    <property type="term" value="F:ATP hydrolysis activity"/>
    <property type="evidence" value="ECO:0007669"/>
    <property type="project" value="InterPro"/>
</dbReference>
<feature type="domain" description="ABC transporter" evidence="7">
    <location>
        <begin position="22"/>
        <end position="243"/>
    </location>
</feature>
<dbReference type="Proteomes" id="UP000075806">
    <property type="component" value="Unassembled WGS sequence"/>
</dbReference>
<proteinExistence type="predicted"/>
<dbReference type="Gene3D" id="3.40.50.300">
    <property type="entry name" value="P-loop containing nucleotide triphosphate hydrolases"/>
    <property type="match status" value="1"/>
</dbReference>
<keyword evidence="6" id="KW-0472">Membrane</keyword>
<keyword evidence="1" id="KW-0813">Transport</keyword>
<dbReference type="Pfam" id="PF00005">
    <property type="entry name" value="ABC_tran"/>
    <property type="match status" value="1"/>
</dbReference>
<evidence type="ECO:0000313" key="8">
    <source>
        <dbReference type="EMBL" id="KYG35313.1"/>
    </source>
</evidence>
<dbReference type="PANTHER" id="PTHR42788:SF17">
    <property type="entry name" value="ALIPHATIC SULFONATES IMPORT ATP-BINDING PROTEIN SSUB"/>
    <property type="match status" value="1"/>
</dbReference>
<keyword evidence="9" id="KW-1185">Reference proteome</keyword>
<dbReference type="SMART" id="SM00382">
    <property type="entry name" value="AAA"/>
    <property type="match status" value="1"/>
</dbReference>
<name>A0A161PMK3_9BACI</name>
<evidence type="ECO:0000256" key="4">
    <source>
        <dbReference type="ARBA" id="ARBA00022840"/>
    </source>
</evidence>
<dbReference type="InterPro" id="IPR003593">
    <property type="entry name" value="AAA+_ATPase"/>
</dbReference>
<dbReference type="PROSITE" id="PS00211">
    <property type="entry name" value="ABC_TRANSPORTER_1"/>
    <property type="match status" value="1"/>
</dbReference>
<dbReference type="PANTHER" id="PTHR42788">
    <property type="entry name" value="TAURINE IMPORT ATP-BINDING PROTEIN-RELATED"/>
    <property type="match status" value="1"/>
</dbReference>
<dbReference type="AlphaFoldDB" id="A0A161PMK3"/>
<evidence type="ECO:0000256" key="3">
    <source>
        <dbReference type="ARBA" id="ARBA00022741"/>
    </source>
</evidence>
<dbReference type="GO" id="GO:0005524">
    <property type="term" value="F:ATP binding"/>
    <property type="evidence" value="ECO:0007669"/>
    <property type="project" value="UniProtKB-KW"/>
</dbReference>
<keyword evidence="4 8" id="KW-0067">ATP-binding</keyword>
<dbReference type="InterPro" id="IPR050166">
    <property type="entry name" value="ABC_transporter_ATP-bind"/>
</dbReference>